<dbReference type="EMBL" id="JANEYF010005084">
    <property type="protein sequence ID" value="KAJ8929260.1"/>
    <property type="molecule type" value="Genomic_DNA"/>
</dbReference>
<evidence type="ECO:0000313" key="2">
    <source>
        <dbReference type="Proteomes" id="UP001162156"/>
    </source>
</evidence>
<dbReference type="PANTHER" id="PTHR21301:SF10">
    <property type="entry name" value="REVERSE TRANSCRIPTASE DOMAIN-CONTAINING PROTEIN"/>
    <property type="match status" value="1"/>
</dbReference>
<comment type="caution">
    <text evidence="1">The sequence shown here is derived from an EMBL/GenBank/DDBJ whole genome shotgun (WGS) entry which is preliminary data.</text>
</comment>
<reference evidence="1" key="1">
    <citation type="journal article" date="2023" name="Insect Mol. Biol.">
        <title>Genome sequencing provides insights into the evolution of gene families encoding plant cell wall-degrading enzymes in longhorned beetles.</title>
        <authorList>
            <person name="Shin N.R."/>
            <person name="Okamura Y."/>
            <person name="Kirsch R."/>
            <person name="Pauchet Y."/>
        </authorList>
    </citation>
    <scope>NUCLEOTIDE SEQUENCE</scope>
    <source>
        <strain evidence="1">RBIC_L_NR</strain>
    </source>
</reference>
<protein>
    <submittedName>
        <fullName evidence="1">Uncharacterized protein</fullName>
    </submittedName>
</protein>
<dbReference type="Proteomes" id="UP001162156">
    <property type="component" value="Unassembled WGS sequence"/>
</dbReference>
<dbReference type="PANTHER" id="PTHR21301">
    <property type="entry name" value="REVERSE TRANSCRIPTASE"/>
    <property type="match status" value="1"/>
</dbReference>
<sequence>MRYVENILVFINENSSDAETTLVNLNKMSPKLKFTLELENDKHINFLDIAIFRNNNNREFKICGKPIRTDRIIPENQIILTNTKWPPFIAI</sequence>
<keyword evidence="2" id="KW-1185">Reference proteome</keyword>
<accession>A0AAV8WR72</accession>
<organism evidence="1 2">
    <name type="scientific">Rhamnusium bicolor</name>
    <dbReference type="NCBI Taxonomy" id="1586634"/>
    <lineage>
        <taxon>Eukaryota</taxon>
        <taxon>Metazoa</taxon>
        <taxon>Ecdysozoa</taxon>
        <taxon>Arthropoda</taxon>
        <taxon>Hexapoda</taxon>
        <taxon>Insecta</taxon>
        <taxon>Pterygota</taxon>
        <taxon>Neoptera</taxon>
        <taxon>Endopterygota</taxon>
        <taxon>Coleoptera</taxon>
        <taxon>Polyphaga</taxon>
        <taxon>Cucujiformia</taxon>
        <taxon>Chrysomeloidea</taxon>
        <taxon>Cerambycidae</taxon>
        <taxon>Lepturinae</taxon>
        <taxon>Rhagiini</taxon>
        <taxon>Rhamnusium</taxon>
    </lineage>
</organism>
<name>A0AAV8WR72_9CUCU</name>
<proteinExistence type="predicted"/>
<dbReference type="AlphaFoldDB" id="A0AAV8WR72"/>
<evidence type="ECO:0000313" key="1">
    <source>
        <dbReference type="EMBL" id="KAJ8929260.1"/>
    </source>
</evidence>
<gene>
    <name evidence="1" type="ORF">NQ314_018052</name>
</gene>